<dbReference type="VEuPathDB" id="FungiDB:RhiirA1_481077"/>
<proteinExistence type="predicted"/>
<accession>A0A2I1GBZ5</accession>
<keyword evidence="3" id="KW-1185">Reference proteome</keyword>
<dbReference type="VEuPathDB" id="FungiDB:FUN_019865"/>
<comment type="caution">
    <text evidence="2">The sequence shown here is derived from an EMBL/GenBank/DDBJ whole genome shotgun (WGS) entry which is preliminary data.</text>
</comment>
<organism evidence="2 3">
    <name type="scientific">Rhizophagus irregularis</name>
    <dbReference type="NCBI Taxonomy" id="588596"/>
    <lineage>
        <taxon>Eukaryota</taxon>
        <taxon>Fungi</taxon>
        <taxon>Fungi incertae sedis</taxon>
        <taxon>Mucoromycota</taxon>
        <taxon>Glomeromycotina</taxon>
        <taxon>Glomeromycetes</taxon>
        <taxon>Glomerales</taxon>
        <taxon>Glomeraceae</taxon>
        <taxon>Rhizophagus</taxon>
    </lineage>
</organism>
<evidence type="ECO:0000313" key="2">
    <source>
        <dbReference type="EMBL" id="PKY44143.1"/>
    </source>
</evidence>
<reference evidence="2 3" key="1">
    <citation type="submission" date="2015-10" db="EMBL/GenBank/DDBJ databases">
        <title>Genome analyses suggest a sexual origin of heterokaryosis in a supposedly ancient asexual fungus.</title>
        <authorList>
            <person name="Ropars J."/>
            <person name="Sedzielewska K."/>
            <person name="Noel J."/>
            <person name="Charron P."/>
            <person name="Farinelli L."/>
            <person name="Marton T."/>
            <person name="Kruger M."/>
            <person name="Pelin A."/>
            <person name="Brachmann A."/>
            <person name="Corradi N."/>
        </authorList>
    </citation>
    <scope>NUCLEOTIDE SEQUENCE [LARGE SCALE GENOMIC DNA]</scope>
    <source>
        <strain evidence="2 3">A4</strain>
    </source>
</reference>
<evidence type="ECO:0000256" key="1">
    <source>
        <dbReference type="SAM" id="MobiDB-lite"/>
    </source>
</evidence>
<gene>
    <name evidence="2" type="ORF">RhiirA4_418809</name>
</gene>
<evidence type="ECO:0000313" key="3">
    <source>
        <dbReference type="Proteomes" id="UP000234323"/>
    </source>
</evidence>
<protein>
    <submittedName>
        <fullName evidence="2">Uncharacterized protein</fullName>
    </submittedName>
</protein>
<dbReference type="Proteomes" id="UP000234323">
    <property type="component" value="Unassembled WGS sequence"/>
</dbReference>
<sequence>MDALLVEVNKKALVIKLERRGGKGRFSKTTGKDSSSVISDLTHCEEDLPMTSTEPATLPEQASVGTSPVKSSMADKQVPASKSYEDADTECQQILYNQQVDQDLRREHPFALKMVMNFAAVSFAAF</sequence>
<feature type="region of interest" description="Disordered" evidence="1">
    <location>
        <begin position="48"/>
        <end position="85"/>
    </location>
</feature>
<name>A0A2I1GBZ5_9GLOM</name>
<dbReference type="EMBL" id="LLXI01000301">
    <property type="protein sequence ID" value="PKY44143.1"/>
    <property type="molecule type" value="Genomic_DNA"/>
</dbReference>
<dbReference type="AlphaFoldDB" id="A0A2I1GBZ5"/>